<dbReference type="CDD" id="cd18873">
    <property type="entry name" value="NUDIX_NadM_like"/>
    <property type="match status" value="1"/>
</dbReference>
<reference evidence="1" key="1">
    <citation type="submission" date="2019-07" db="EMBL/GenBank/DDBJ databases">
        <title>Genomic Encyclopedia of Type Strains, Phase IV (KMG-IV): sequencing the most valuable type-strain genomes for metagenomic binning, comparative biology and taxonomic classification.</title>
        <authorList>
            <person name="Goeker M."/>
        </authorList>
    </citation>
    <scope>NUCLEOTIDE SEQUENCE</scope>
    <source>
        <strain evidence="1">DSM 44596</strain>
    </source>
</reference>
<sequence>MMDGVEQSLVSIDVIALRFDNPEPGQLRFAVAQRQAEPYTGQRALPGVLLGAGERLQDAARRAVTTKLGLPDDAILASGQLAVFDEPHRDPRGPTLSVTMWAVITSEDVPMGDITPEWVSWDNPGDLAFDHNRIVADTRPILADSLLWRDEVFTRALTGASFPASYALAVAEELSGARPDPGNLNRTLKSLPGLERTDERVRVSTTGRPSVVWQWSADT</sequence>
<dbReference type="InterPro" id="IPR015797">
    <property type="entry name" value="NUDIX_hydrolase-like_dom_sf"/>
</dbReference>
<evidence type="ECO:0000313" key="1">
    <source>
        <dbReference type="EMBL" id="TYQ00753.1"/>
    </source>
</evidence>
<organism evidence="1">
    <name type="scientific">Nocardia globerula</name>
    <dbReference type="NCBI Taxonomy" id="1818"/>
    <lineage>
        <taxon>Bacteria</taxon>
        <taxon>Bacillati</taxon>
        <taxon>Actinomycetota</taxon>
        <taxon>Actinomycetes</taxon>
        <taxon>Mycobacteriales</taxon>
        <taxon>Nocardiaceae</taxon>
        <taxon>Nocardia</taxon>
    </lineage>
</organism>
<dbReference type="AlphaFoldDB" id="A0A652YHN2"/>
<dbReference type="SUPFAM" id="SSF55811">
    <property type="entry name" value="Nudix"/>
    <property type="match status" value="1"/>
</dbReference>
<dbReference type="EMBL" id="VNIQ01000012">
    <property type="protein sequence ID" value="TYQ00753.1"/>
    <property type="molecule type" value="Genomic_DNA"/>
</dbReference>
<dbReference type="Gene3D" id="3.90.79.10">
    <property type="entry name" value="Nucleoside Triphosphate Pyrophosphohydrolase"/>
    <property type="match status" value="1"/>
</dbReference>
<gene>
    <name evidence="1" type="ORF">FNL38_11247</name>
</gene>
<comment type="caution">
    <text evidence="1">The sequence shown here is derived from an EMBL/GenBank/DDBJ whole genome shotgun (WGS) entry which is preliminary data.</text>
</comment>
<name>A0A652YHN2_NOCGL</name>
<protein>
    <submittedName>
        <fullName evidence="1">ADP-ribose pyrophosphatase YjhB (NUDIX family)</fullName>
    </submittedName>
</protein>
<accession>A0A652YHN2</accession>
<proteinExistence type="predicted"/>